<evidence type="ECO:0000256" key="5">
    <source>
        <dbReference type="ARBA" id="ARBA00022989"/>
    </source>
</evidence>
<evidence type="ECO:0000313" key="11">
    <source>
        <dbReference type="Proteomes" id="UP000293952"/>
    </source>
</evidence>
<evidence type="ECO:0000256" key="6">
    <source>
        <dbReference type="ARBA" id="ARBA00023136"/>
    </source>
</evidence>
<dbReference type="GO" id="GO:0044874">
    <property type="term" value="P:lipoprotein localization to outer membrane"/>
    <property type="evidence" value="ECO:0007669"/>
    <property type="project" value="TreeGrafter"/>
</dbReference>
<dbReference type="Pfam" id="PF12704">
    <property type="entry name" value="MacB_PCD"/>
    <property type="match status" value="1"/>
</dbReference>
<sequence>MDKLRLILDISKTHLLAKKKQTLVAALGVTFGIGMFIIMMSFMTGLNILLDGLVLNRTPHIQIYNKTTPTEYQPANKYFDEVSNINQIYSIKPKSRLDRIHNALPILSELKKNDDVLGATPQTTCKVFYLSGSNNLNGVISGIEVNEEIRLFNFNEYVVKGDVNSLIKKKNSILLGSGIAKKLSLSVGDNIQITSTNGTNFSLNIGGIYQSGLAEVDDIQSFVNLKMAQQISSAGGNYISRIHVKLKDIEKAVPFSKLIENIYDVEALDINTANAQFDTGSDIRTLISYAVSITLLIVAGFGIYNILNMFIYEKMNDIAILKATGFTGKDVMYIFILQALVIGFIGAFLGMAIGYGGSVLIDNIKFETEALPTIKTYPINYNPNFYILGFIFATVSTFLAGYLPAKKAQKIDPIDIIRGQ</sequence>
<dbReference type="Proteomes" id="UP000293952">
    <property type="component" value="Unassembled WGS sequence"/>
</dbReference>
<dbReference type="InterPro" id="IPR003838">
    <property type="entry name" value="ABC3_permease_C"/>
</dbReference>
<evidence type="ECO:0000259" key="9">
    <source>
        <dbReference type="Pfam" id="PF12704"/>
    </source>
</evidence>
<comment type="similarity">
    <text evidence="2">Belongs to the ABC-4 integral membrane protein family. LolC/E subfamily.</text>
</comment>
<dbReference type="OrthoDB" id="9770036at2"/>
<name>A0A4Q4KGZ5_9FLAO</name>
<comment type="caution">
    <text evidence="10">The sequence shown here is derived from an EMBL/GenBank/DDBJ whole genome shotgun (WGS) entry which is preliminary data.</text>
</comment>
<feature type="domain" description="MacB-like periplasmic core" evidence="9">
    <location>
        <begin position="22"/>
        <end position="257"/>
    </location>
</feature>
<keyword evidence="4 7" id="KW-0812">Transmembrane</keyword>
<gene>
    <name evidence="10" type="ORF">ERX46_16225</name>
</gene>
<accession>A0A4Q4KGZ5</accession>
<feature type="transmembrane region" description="Helical" evidence="7">
    <location>
        <begin position="385"/>
        <end position="403"/>
    </location>
</feature>
<protein>
    <submittedName>
        <fullName evidence="10">ABC transporter permease</fullName>
    </submittedName>
</protein>
<feature type="transmembrane region" description="Helical" evidence="7">
    <location>
        <begin position="21"/>
        <end position="50"/>
    </location>
</feature>
<evidence type="ECO:0000256" key="7">
    <source>
        <dbReference type="SAM" id="Phobius"/>
    </source>
</evidence>
<dbReference type="EMBL" id="SETE01000008">
    <property type="protein sequence ID" value="RYM31454.1"/>
    <property type="molecule type" value="Genomic_DNA"/>
</dbReference>
<comment type="subcellular location">
    <subcellularLocation>
        <location evidence="1">Cell membrane</location>
        <topology evidence="1">Multi-pass membrane protein</topology>
    </subcellularLocation>
</comment>
<dbReference type="Pfam" id="PF02687">
    <property type="entry name" value="FtsX"/>
    <property type="match status" value="1"/>
</dbReference>
<dbReference type="InterPro" id="IPR025857">
    <property type="entry name" value="MacB_PCD"/>
</dbReference>
<dbReference type="AlphaFoldDB" id="A0A4Q4KGZ5"/>
<feature type="transmembrane region" description="Helical" evidence="7">
    <location>
        <begin position="286"/>
        <end position="311"/>
    </location>
</feature>
<feature type="domain" description="ABC3 transporter permease C-terminal" evidence="8">
    <location>
        <begin position="290"/>
        <end position="413"/>
    </location>
</feature>
<evidence type="ECO:0000256" key="2">
    <source>
        <dbReference type="ARBA" id="ARBA00005236"/>
    </source>
</evidence>
<evidence type="ECO:0000256" key="4">
    <source>
        <dbReference type="ARBA" id="ARBA00022692"/>
    </source>
</evidence>
<dbReference type="PANTHER" id="PTHR30489">
    <property type="entry name" value="LIPOPROTEIN-RELEASING SYSTEM TRANSMEMBRANE PROTEIN LOLE"/>
    <property type="match status" value="1"/>
</dbReference>
<keyword evidence="5 7" id="KW-1133">Transmembrane helix</keyword>
<dbReference type="RefSeq" id="WP_130094918.1">
    <property type="nucleotide sequence ID" value="NZ_SETE01000008.1"/>
</dbReference>
<organism evidence="10 11">
    <name type="scientific">Brumimicrobium glaciale</name>
    <dbReference type="NCBI Taxonomy" id="200475"/>
    <lineage>
        <taxon>Bacteria</taxon>
        <taxon>Pseudomonadati</taxon>
        <taxon>Bacteroidota</taxon>
        <taxon>Flavobacteriia</taxon>
        <taxon>Flavobacteriales</taxon>
        <taxon>Crocinitomicaceae</taxon>
        <taxon>Brumimicrobium</taxon>
    </lineage>
</organism>
<dbReference type="InterPro" id="IPR051447">
    <property type="entry name" value="Lipoprotein-release_system"/>
</dbReference>
<evidence type="ECO:0000313" key="10">
    <source>
        <dbReference type="EMBL" id="RYM31454.1"/>
    </source>
</evidence>
<keyword evidence="11" id="KW-1185">Reference proteome</keyword>
<keyword evidence="6 7" id="KW-0472">Membrane</keyword>
<feature type="transmembrane region" description="Helical" evidence="7">
    <location>
        <begin position="331"/>
        <end position="355"/>
    </location>
</feature>
<reference evidence="10 11" key="1">
    <citation type="submission" date="2019-02" db="EMBL/GenBank/DDBJ databases">
        <title>Genome sequence of the sea-ice species Brumimicrobium glaciale.</title>
        <authorList>
            <person name="Bowman J.P."/>
        </authorList>
    </citation>
    <scope>NUCLEOTIDE SEQUENCE [LARGE SCALE GENOMIC DNA]</scope>
    <source>
        <strain evidence="10 11">IC156</strain>
    </source>
</reference>
<proteinExistence type="inferred from homology"/>
<keyword evidence="3" id="KW-1003">Cell membrane</keyword>
<evidence type="ECO:0000259" key="8">
    <source>
        <dbReference type="Pfam" id="PF02687"/>
    </source>
</evidence>
<evidence type="ECO:0000256" key="3">
    <source>
        <dbReference type="ARBA" id="ARBA00022475"/>
    </source>
</evidence>
<evidence type="ECO:0000256" key="1">
    <source>
        <dbReference type="ARBA" id="ARBA00004651"/>
    </source>
</evidence>
<dbReference type="PANTHER" id="PTHR30489:SF0">
    <property type="entry name" value="LIPOPROTEIN-RELEASING SYSTEM TRANSMEMBRANE PROTEIN LOLE"/>
    <property type="match status" value="1"/>
</dbReference>
<dbReference type="GO" id="GO:0098797">
    <property type="term" value="C:plasma membrane protein complex"/>
    <property type="evidence" value="ECO:0007669"/>
    <property type="project" value="TreeGrafter"/>
</dbReference>